<dbReference type="GeneID" id="54480520"/>
<feature type="region of interest" description="Disordered" evidence="1">
    <location>
        <begin position="51"/>
        <end position="78"/>
    </location>
</feature>
<sequence>MPTSSVSKTSQAAKRTPKTPQVNGAVNGHIPSPYEIMAGRIANRVAEMAENMTFVERERPQQQPTPSSPVPQQKKPPRKLEMRLQKYAQAQSDVTFSAPFLDNTLSKMLDLQNRMLRVGKDIGADENVSEEIKQEQFKQSAELSRIIALICAEKARQGA</sequence>
<gene>
    <name evidence="2" type="ORF">EJ05DRAFT_166652</name>
</gene>
<organism evidence="2 3">
    <name type="scientific">Pseudovirgaria hyperparasitica</name>
    <dbReference type="NCBI Taxonomy" id="470096"/>
    <lineage>
        <taxon>Eukaryota</taxon>
        <taxon>Fungi</taxon>
        <taxon>Dikarya</taxon>
        <taxon>Ascomycota</taxon>
        <taxon>Pezizomycotina</taxon>
        <taxon>Dothideomycetes</taxon>
        <taxon>Dothideomycetes incertae sedis</taxon>
        <taxon>Acrospermales</taxon>
        <taxon>Acrospermaceae</taxon>
        <taxon>Pseudovirgaria</taxon>
    </lineage>
</organism>
<feature type="compositionally biased region" description="Polar residues" evidence="1">
    <location>
        <begin position="1"/>
        <end position="24"/>
    </location>
</feature>
<evidence type="ECO:0000256" key="1">
    <source>
        <dbReference type="SAM" id="MobiDB-lite"/>
    </source>
</evidence>
<evidence type="ECO:0000313" key="3">
    <source>
        <dbReference type="Proteomes" id="UP000799437"/>
    </source>
</evidence>
<feature type="compositionally biased region" description="Low complexity" evidence="1">
    <location>
        <begin position="61"/>
        <end position="73"/>
    </location>
</feature>
<accession>A0A6A6VSJ2</accession>
<feature type="region of interest" description="Disordered" evidence="1">
    <location>
        <begin position="1"/>
        <end position="31"/>
    </location>
</feature>
<proteinExistence type="predicted"/>
<reference evidence="2" key="1">
    <citation type="journal article" date="2020" name="Stud. Mycol.">
        <title>101 Dothideomycetes genomes: a test case for predicting lifestyles and emergence of pathogens.</title>
        <authorList>
            <person name="Haridas S."/>
            <person name="Albert R."/>
            <person name="Binder M."/>
            <person name="Bloem J."/>
            <person name="Labutti K."/>
            <person name="Salamov A."/>
            <person name="Andreopoulos B."/>
            <person name="Baker S."/>
            <person name="Barry K."/>
            <person name="Bills G."/>
            <person name="Bluhm B."/>
            <person name="Cannon C."/>
            <person name="Castanera R."/>
            <person name="Culley D."/>
            <person name="Daum C."/>
            <person name="Ezra D."/>
            <person name="Gonzalez J."/>
            <person name="Henrissat B."/>
            <person name="Kuo A."/>
            <person name="Liang C."/>
            <person name="Lipzen A."/>
            <person name="Lutzoni F."/>
            <person name="Magnuson J."/>
            <person name="Mondo S."/>
            <person name="Nolan M."/>
            <person name="Ohm R."/>
            <person name="Pangilinan J."/>
            <person name="Park H.-J."/>
            <person name="Ramirez L."/>
            <person name="Alfaro M."/>
            <person name="Sun H."/>
            <person name="Tritt A."/>
            <person name="Yoshinaga Y."/>
            <person name="Zwiers L.-H."/>
            <person name="Turgeon B."/>
            <person name="Goodwin S."/>
            <person name="Spatafora J."/>
            <person name="Crous P."/>
            <person name="Grigoriev I."/>
        </authorList>
    </citation>
    <scope>NUCLEOTIDE SEQUENCE</scope>
    <source>
        <strain evidence="2">CBS 121739</strain>
    </source>
</reference>
<dbReference type="EMBL" id="ML996583">
    <property type="protein sequence ID" value="KAF2753638.1"/>
    <property type="molecule type" value="Genomic_DNA"/>
</dbReference>
<name>A0A6A6VSJ2_9PEZI</name>
<dbReference type="Proteomes" id="UP000799437">
    <property type="component" value="Unassembled WGS sequence"/>
</dbReference>
<dbReference type="AlphaFoldDB" id="A0A6A6VSJ2"/>
<keyword evidence="3" id="KW-1185">Reference proteome</keyword>
<protein>
    <submittedName>
        <fullName evidence="2">Uncharacterized protein</fullName>
    </submittedName>
</protein>
<evidence type="ECO:0000313" key="2">
    <source>
        <dbReference type="EMBL" id="KAF2753638.1"/>
    </source>
</evidence>
<dbReference type="OrthoDB" id="3899716at2759"/>
<dbReference type="RefSeq" id="XP_033596089.1">
    <property type="nucleotide sequence ID" value="XM_033739466.1"/>
</dbReference>